<dbReference type="EMBL" id="LK032014">
    <property type="protein sequence ID" value="CDY11797.1"/>
    <property type="molecule type" value="Genomic_DNA"/>
</dbReference>
<sequence length="232" mass="25528">MGKGDPEPDDVYNLSVENAFQRNLQAALDGAVEYSIVVGGVSTRGWKHLAAVLSAEKRLKDAESILDFTMEEAGDMEKLDLLKLKAVLQMAQEQPKQALKTCSNFLALIRAQEKSEQSKTLLKKYETEAWQDLASVYGKLGSWSDAETCLEKARSICFYSPRGWNETGLCLEAKSLHEEALIAFFMSLSIDPDHVPSIVSIAEVMMKSGGDTLATAKSFLIDPDHVPSIVPK</sequence>
<accession>A0A078FFM7</accession>
<dbReference type="OrthoDB" id="29013at2759"/>
<dbReference type="PANTHER" id="PTHR44102:SF4">
    <property type="entry name" value="PROTEIN NPGR1"/>
    <property type="match status" value="1"/>
</dbReference>
<evidence type="ECO:0000313" key="1">
    <source>
        <dbReference type="EMBL" id="CDY11797.1"/>
    </source>
</evidence>
<dbReference type="AlphaFoldDB" id="A0A078FFM7"/>
<reference evidence="1 2" key="1">
    <citation type="journal article" date="2014" name="Science">
        <title>Plant genetics. Early allopolyploid evolution in the post-Neolithic Brassica napus oilseed genome.</title>
        <authorList>
            <person name="Chalhoub B."/>
            <person name="Denoeud F."/>
            <person name="Liu S."/>
            <person name="Parkin I.A."/>
            <person name="Tang H."/>
            <person name="Wang X."/>
            <person name="Chiquet J."/>
            <person name="Belcram H."/>
            <person name="Tong C."/>
            <person name="Samans B."/>
            <person name="Correa M."/>
            <person name="Da Silva C."/>
            <person name="Just J."/>
            <person name="Falentin C."/>
            <person name="Koh C.S."/>
            <person name="Le Clainche I."/>
            <person name="Bernard M."/>
            <person name="Bento P."/>
            <person name="Noel B."/>
            <person name="Labadie K."/>
            <person name="Alberti A."/>
            <person name="Charles M."/>
            <person name="Arnaud D."/>
            <person name="Guo H."/>
            <person name="Daviaud C."/>
            <person name="Alamery S."/>
            <person name="Jabbari K."/>
            <person name="Zhao M."/>
            <person name="Edger P.P."/>
            <person name="Chelaifa H."/>
            <person name="Tack D."/>
            <person name="Lassalle G."/>
            <person name="Mestiri I."/>
            <person name="Schnel N."/>
            <person name="Le Paslier M.C."/>
            <person name="Fan G."/>
            <person name="Renault V."/>
            <person name="Bayer P.E."/>
            <person name="Golicz A.A."/>
            <person name="Manoli S."/>
            <person name="Lee T.H."/>
            <person name="Thi V.H."/>
            <person name="Chalabi S."/>
            <person name="Hu Q."/>
            <person name="Fan C."/>
            <person name="Tollenaere R."/>
            <person name="Lu Y."/>
            <person name="Battail C."/>
            <person name="Shen J."/>
            <person name="Sidebottom C.H."/>
            <person name="Wang X."/>
            <person name="Canaguier A."/>
            <person name="Chauveau A."/>
            <person name="Berard A."/>
            <person name="Deniot G."/>
            <person name="Guan M."/>
            <person name="Liu Z."/>
            <person name="Sun F."/>
            <person name="Lim Y.P."/>
            <person name="Lyons E."/>
            <person name="Town C.D."/>
            <person name="Bancroft I."/>
            <person name="Wang X."/>
            <person name="Meng J."/>
            <person name="Ma J."/>
            <person name="Pires J.C."/>
            <person name="King G.J."/>
            <person name="Brunel D."/>
            <person name="Delourme R."/>
            <person name="Renard M."/>
            <person name="Aury J.M."/>
            <person name="Adams K.L."/>
            <person name="Batley J."/>
            <person name="Snowdon R.J."/>
            <person name="Tost J."/>
            <person name="Edwards D."/>
            <person name="Zhou Y."/>
            <person name="Hua W."/>
            <person name="Sharpe A.G."/>
            <person name="Paterson A.H."/>
            <person name="Guan C."/>
            <person name="Wincker P."/>
        </authorList>
    </citation>
    <scope>NUCLEOTIDE SEQUENCE [LARGE SCALE GENOMIC DNA]</scope>
    <source>
        <strain evidence="2">cv. Darmor-bzh</strain>
    </source>
</reference>
<keyword evidence="2" id="KW-1185">Reference proteome</keyword>
<dbReference type="SMR" id="A0A078FFM7"/>
<dbReference type="RefSeq" id="XP_013679938.1">
    <property type="nucleotide sequence ID" value="XM_013824484.3"/>
</dbReference>
<dbReference type="InterPro" id="IPR019734">
    <property type="entry name" value="TPR_rpt"/>
</dbReference>
<dbReference type="Gene3D" id="1.25.40.10">
    <property type="entry name" value="Tetratricopeptide repeat domain"/>
    <property type="match status" value="1"/>
</dbReference>
<protein>
    <submittedName>
        <fullName evidence="1">BnaC03g57810D protein</fullName>
    </submittedName>
</protein>
<dbReference type="Proteomes" id="UP000028999">
    <property type="component" value="Unassembled WGS sequence"/>
</dbReference>
<dbReference type="PaxDb" id="3708-A0A078FFM7"/>
<gene>
    <name evidence="1" type="primary">BnaC03g57810D</name>
    <name evidence="1" type="ORF">GSBRNA2T00050038001</name>
</gene>
<dbReference type="OMA" id="NAVETHT"/>
<dbReference type="InterPro" id="IPR011990">
    <property type="entry name" value="TPR-like_helical_dom_sf"/>
</dbReference>
<dbReference type="SUPFAM" id="SSF48452">
    <property type="entry name" value="TPR-like"/>
    <property type="match status" value="1"/>
</dbReference>
<dbReference type="Gramene" id="CDY11797">
    <property type="protein sequence ID" value="CDY11797"/>
    <property type="gene ID" value="GSBRNA2T00050038001"/>
</dbReference>
<dbReference type="GeneID" id="106384535"/>
<proteinExistence type="predicted"/>
<name>A0A078FFM7_BRANA</name>
<dbReference type="PANTHER" id="PTHR44102">
    <property type="entry name" value="PROTEIN NPG1"/>
    <property type="match status" value="1"/>
</dbReference>
<dbReference type="SMART" id="SM00028">
    <property type="entry name" value="TPR"/>
    <property type="match status" value="4"/>
</dbReference>
<organism evidence="1 2">
    <name type="scientific">Brassica napus</name>
    <name type="common">Rape</name>
    <dbReference type="NCBI Taxonomy" id="3708"/>
    <lineage>
        <taxon>Eukaryota</taxon>
        <taxon>Viridiplantae</taxon>
        <taxon>Streptophyta</taxon>
        <taxon>Embryophyta</taxon>
        <taxon>Tracheophyta</taxon>
        <taxon>Spermatophyta</taxon>
        <taxon>Magnoliopsida</taxon>
        <taxon>eudicotyledons</taxon>
        <taxon>Gunneridae</taxon>
        <taxon>Pentapetalae</taxon>
        <taxon>rosids</taxon>
        <taxon>malvids</taxon>
        <taxon>Brassicales</taxon>
        <taxon>Brassicaceae</taxon>
        <taxon>Brassiceae</taxon>
        <taxon>Brassica</taxon>
    </lineage>
</organism>
<dbReference type="InterPro" id="IPR043376">
    <property type="entry name" value="NPG1-like"/>
</dbReference>
<dbReference type="STRING" id="3708.A0A078FFM7"/>
<evidence type="ECO:0000313" key="2">
    <source>
        <dbReference type="Proteomes" id="UP000028999"/>
    </source>
</evidence>
<dbReference type="KEGG" id="bna:106384535"/>